<accession>A0A4C1VBJ1</accession>
<protein>
    <submittedName>
        <fullName evidence="2">Uncharacterized protein</fullName>
    </submittedName>
</protein>
<dbReference type="Proteomes" id="UP000299102">
    <property type="component" value="Unassembled WGS sequence"/>
</dbReference>
<proteinExistence type="predicted"/>
<gene>
    <name evidence="2" type="ORF">EVAR_8341_1</name>
</gene>
<dbReference type="AlphaFoldDB" id="A0A4C1VBJ1"/>
<dbReference type="EMBL" id="BGZK01000319">
    <property type="protein sequence ID" value="GBP36508.1"/>
    <property type="molecule type" value="Genomic_DNA"/>
</dbReference>
<comment type="caution">
    <text evidence="2">The sequence shown here is derived from an EMBL/GenBank/DDBJ whole genome shotgun (WGS) entry which is preliminary data.</text>
</comment>
<keyword evidence="3" id="KW-1185">Reference proteome</keyword>
<evidence type="ECO:0000313" key="3">
    <source>
        <dbReference type="Proteomes" id="UP000299102"/>
    </source>
</evidence>
<organism evidence="2 3">
    <name type="scientific">Eumeta variegata</name>
    <name type="common">Bagworm moth</name>
    <name type="synonym">Eumeta japonica</name>
    <dbReference type="NCBI Taxonomy" id="151549"/>
    <lineage>
        <taxon>Eukaryota</taxon>
        <taxon>Metazoa</taxon>
        <taxon>Ecdysozoa</taxon>
        <taxon>Arthropoda</taxon>
        <taxon>Hexapoda</taxon>
        <taxon>Insecta</taxon>
        <taxon>Pterygota</taxon>
        <taxon>Neoptera</taxon>
        <taxon>Endopterygota</taxon>
        <taxon>Lepidoptera</taxon>
        <taxon>Glossata</taxon>
        <taxon>Ditrysia</taxon>
        <taxon>Tineoidea</taxon>
        <taxon>Psychidae</taxon>
        <taxon>Oiketicinae</taxon>
        <taxon>Eumeta</taxon>
    </lineage>
</organism>
<name>A0A4C1VBJ1_EUMVA</name>
<evidence type="ECO:0000313" key="2">
    <source>
        <dbReference type="EMBL" id="GBP36508.1"/>
    </source>
</evidence>
<reference evidence="2 3" key="1">
    <citation type="journal article" date="2019" name="Commun. Biol.">
        <title>The bagworm genome reveals a unique fibroin gene that provides high tensile strength.</title>
        <authorList>
            <person name="Kono N."/>
            <person name="Nakamura H."/>
            <person name="Ohtoshi R."/>
            <person name="Tomita M."/>
            <person name="Numata K."/>
            <person name="Arakawa K."/>
        </authorList>
    </citation>
    <scope>NUCLEOTIDE SEQUENCE [LARGE SCALE GENOMIC DNA]</scope>
</reference>
<feature type="region of interest" description="Disordered" evidence="1">
    <location>
        <begin position="53"/>
        <end position="72"/>
    </location>
</feature>
<sequence length="129" mass="14083">MILDRVGPQALHFGPMRVELLVVGLLATFVAKMTTKSKTDGLIYSPRQRERRGVTTWDGLPPGAPDDLGNEGRSHRWLRKWSRIARHGSAEAIIVFLSNRPVDNAALDGREPAAPAKGGIDCCARAQLS</sequence>
<evidence type="ECO:0000256" key="1">
    <source>
        <dbReference type="SAM" id="MobiDB-lite"/>
    </source>
</evidence>